<dbReference type="SUPFAM" id="SSF46565">
    <property type="entry name" value="Chaperone J-domain"/>
    <property type="match status" value="1"/>
</dbReference>
<reference evidence="8" key="1">
    <citation type="submission" date="2021-02" db="EMBL/GenBank/DDBJ databases">
        <authorList>
            <person name="Dougan E. K."/>
            <person name="Rhodes N."/>
            <person name="Thang M."/>
            <person name="Chan C."/>
        </authorList>
    </citation>
    <scope>NUCLEOTIDE SEQUENCE</scope>
</reference>
<feature type="region of interest" description="Disordered" evidence="6">
    <location>
        <begin position="260"/>
        <end position="292"/>
    </location>
</feature>
<evidence type="ECO:0000256" key="6">
    <source>
        <dbReference type="SAM" id="MobiDB-lite"/>
    </source>
</evidence>
<evidence type="ECO:0000313" key="8">
    <source>
        <dbReference type="EMBL" id="CAE8619172.1"/>
    </source>
</evidence>
<sequence>MAGGGKDEDLGDVYEILGIEEPDPSDKDIQAAYRKGSLKCHPDRNPDDPDAAQKFDRLTRAKDLLLDPIRRAELDRGKKAKKDLEARHAQEDSKRRKLREDLEGREGAANSRSQAAKAAADQQEARRKHLQQDFAARIRAREAQHSGRSQEVAAEVAEARSTALEARVRLTWRTGSSPSIESIRKELATFEVKSMEIGESSAVVQLASREDALGAVLYCRERRHQMPFRVTMASVKTSDSKEPAAPAARRASAIPDPVKVAARPRTPPEDIAGKSAGHAFPTAPSDTAGGADVKASNFVDWEAEMMASIARGAAAAKRG</sequence>
<dbReference type="CDD" id="cd06257">
    <property type="entry name" value="DnaJ"/>
    <property type="match status" value="1"/>
</dbReference>
<keyword evidence="4" id="KW-0143">Chaperone</keyword>
<dbReference type="GO" id="GO:0000390">
    <property type="term" value="P:spliceosomal complex disassembly"/>
    <property type="evidence" value="ECO:0007669"/>
    <property type="project" value="TreeGrafter"/>
</dbReference>
<dbReference type="Proteomes" id="UP000654075">
    <property type="component" value="Unassembled WGS sequence"/>
</dbReference>
<evidence type="ECO:0000313" key="9">
    <source>
        <dbReference type="EMBL" id="CAE8718013.1"/>
    </source>
</evidence>
<evidence type="ECO:0000313" key="10">
    <source>
        <dbReference type="Proteomes" id="UP000654075"/>
    </source>
</evidence>
<dbReference type="GO" id="GO:0005681">
    <property type="term" value="C:spliceosomal complex"/>
    <property type="evidence" value="ECO:0007669"/>
    <property type="project" value="TreeGrafter"/>
</dbReference>
<comment type="subcellular location">
    <subcellularLocation>
        <location evidence="2">Cytoplasm</location>
    </subcellularLocation>
    <subcellularLocation>
        <location evidence="1">Nucleus</location>
    </subcellularLocation>
</comment>
<dbReference type="PRINTS" id="PR00625">
    <property type="entry name" value="JDOMAIN"/>
</dbReference>
<gene>
    <name evidence="8" type="ORF">PGLA1383_LOCUS36769</name>
    <name evidence="9" type="ORF">PGLA2088_LOCUS39832</name>
</gene>
<evidence type="ECO:0000256" key="3">
    <source>
        <dbReference type="ARBA" id="ARBA00022490"/>
    </source>
</evidence>
<comment type="caution">
    <text evidence="8">The sequence shown here is derived from an EMBL/GenBank/DDBJ whole genome shotgun (WGS) entry which is preliminary data.</text>
</comment>
<dbReference type="GO" id="GO:0005737">
    <property type="term" value="C:cytoplasm"/>
    <property type="evidence" value="ECO:0007669"/>
    <property type="project" value="UniProtKB-SubCell"/>
</dbReference>
<dbReference type="InterPro" id="IPR052094">
    <property type="entry name" value="Pre-mRNA-splicing_ERAD"/>
</dbReference>
<keyword evidence="3" id="KW-0963">Cytoplasm</keyword>
<dbReference type="PANTHER" id="PTHR44313">
    <property type="entry name" value="DNAJ HOMOLOG SUBFAMILY C MEMBER 17"/>
    <property type="match status" value="1"/>
</dbReference>
<evidence type="ECO:0000256" key="1">
    <source>
        <dbReference type="ARBA" id="ARBA00004123"/>
    </source>
</evidence>
<dbReference type="OMA" id="KSAGHAF"/>
<evidence type="ECO:0000256" key="2">
    <source>
        <dbReference type="ARBA" id="ARBA00004496"/>
    </source>
</evidence>
<name>A0A813G8Y7_POLGL</name>
<dbReference type="Proteomes" id="UP000626109">
    <property type="component" value="Unassembled WGS sequence"/>
</dbReference>
<dbReference type="Gene3D" id="1.10.287.110">
    <property type="entry name" value="DnaJ domain"/>
    <property type="match status" value="1"/>
</dbReference>
<dbReference type="PROSITE" id="PS50076">
    <property type="entry name" value="DNAJ_2"/>
    <property type="match status" value="1"/>
</dbReference>
<dbReference type="OrthoDB" id="354487at2759"/>
<protein>
    <recommendedName>
        <fullName evidence="7">J domain-containing protein</fullName>
    </recommendedName>
</protein>
<feature type="compositionally biased region" description="Basic and acidic residues" evidence="6">
    <location>
        <begin position="40"/>
        <end position="56"/>
    </location>
</feature>
<feature type="compositionally biased region" description="Basic and acidic residues" evidence="6">
    <location>
        <begin position="69"/>
        <end position="106"/>
    </location>
</feature>
<dbReference type="EMBL" id="CAJNNW010033288">
    <property type="protein sequence ID" value="CAE8718013.1"/>
    <property type="molecule type" value="Genomic_DNA"/>
</dbReference>
<dbReference type="Pfam" id="PF00226">
    <property type="entry name" value="DnaJ"/>
    <property type="match status" value="1"/>
</dbReference>
<keyword evidence="10" id="KW-1185">Reference proteome</keyword>
<dbReference type="AlphaFoldDB" id="A0A813G8Y7"/>
<organism evidence="8 10">
    <name type="scientific">Polarella glacialis</name>
    <name type="common">Dinoflagellate</name>
    <dbReference type="NCBI Taxonomy" id="89957"/>
    <lineage>
        <taxon>Eukaryota</taxon>
        <taxon>Sar</taxon>
        <taxon>Alveolata</taxon>
        <taxon>Dinophyceae</taxon>
        <taxon>Suessiales</taxon>
        <taxon>Suessiaceae</taxon>
        <taxon>Polarella</taxon>
    </lineage>
</organism>
<evidence type="ECO:0000259" key="7">
    <source>
        <dbReference type="PROSITE" id="PS50076"/>
    </source>
</evidence>
<keyword evidence="5" id="KW-0539">Nucleus</keyword>
<proteinExistence type="predicted"/>
<dbReference type="SMART" id="SM00271">
    <property type="entry name" value="DnaJ"/>
    <property type="match status" value="1"/>
</dbReference>
<evidence type="ECO:0000256" key="5">
    <source>
        <dbReference type="ARBA" id="ARBA00023242"/>
    </source>
</evidence>
<dbReference type="PANTHER" id="PTHR44313:SF1">
    <property type="entry name" value="DNAJ HOMOLOG SUBFAMILY C MEMBER 17"/>
    <property type="match status" value="1"/>
</dbReference>
<dbReference type="InterPro" id="IPR036869">
    <property type="entry name" value="J_dom_sf"/>
</dbReference>
<accession>A0A813G8Y7</accession>
<feature type="compositionally biased region" description="Low complexity" evidence="6">
    <location>
        <begin position="108"/>
        <end position="122"/>
    </location>
</feature>
<dbReference type="EMBL" id="CAJNNV010026864">
    <property type="protein sequence ID" value="CAE8619172.1"/>
    <property type="molecule type" value="Genomic_DNA"/>
</dbReference>
<evidence type="ECO:0000256" key="4">
    <source>
        <dbReference type="ARBA" id="ARBA00023186"/>
    </source>
</evidence>
<feature type="region of interest" description="Disordered" evidence="6">
    <location>
        <begin position="18"/>
        <end position="56"/>
    </location>
</feature>
<feature type="region of interest" description="Disordered" evidence="6">
    <location>
        <begin position="69"/>
        <end position="129"/>
    </location>
</feature>
<feature type="domain" description="J" evidence="7">
    <location>
        <begin position="12"/>
        <end position="78"/>
    </location>
</feature>
<dbReference type="InterPro" id="IPR001623">
    <property type="entry name" value="DnaJ_domain"/>
</dbReference>